<feature type="region of interest" description="Disordered" evidence="1">
    <location>
        <begin position="51"/>
        <end position="71"/>
    </location>
</feature>
<proteinExistence type="predicted"/>
<evidence type="ECO:0000313" key="2">
    <source>
        <dbReference type="EMBL" id="GBP06592.1"/>
    </source>
</evidence>
<dbReference type="AlphaFoldDB" id="A0A4C1SWN5"/>
<dbReference type="Proteomes" id="UP000299102">
    <property type="component" value="Unassembled WGS sequence"/>
</dbReference>
<gene>
    <name evidence="2" type="ORF">EVAR_92581_1</name>
</gene>
<evidence type="ECO:0000256" key="1">
    <source>
        <dbReference type="SAM" id="MobiDB-lite"/>
    </source>
</evidence>
<organism evidence="2 3">
    <name type="scientific">Eumeta variegata</name>
    <name type="common">Bagworm moth</name>
    <name type="synonym">Eumeta japonica</name>
    <dbReference type="NCBI Taxonomy" id="151549"/>
    <lineage>
        <taxon>Eukaryota</taxon>
        <taxon>Metazoa</taxon>
        <taxon>Ecdysozoa</taxon>
        <taxon>Arthropoda</taxon>
        <taxon>Hexapoda</taxon>
        <taxon>Insecta</taxon>
        <taxon>Pterygota</taxon>
        <taxon>Neoptera</taxon>
        <taxon>Endopterygota</taxon>
        <taxon>Lepidoptera</taxon>
        <taxon>Glossata</taxon>
        <taxon>Ditrysia</taxon>
        <taxon>Tineoidea</taxon>
        <taxon>Psychidae</taxon>
        <taxon>Oiketicinae</taxon>
        <taxon>Eumeta</taxon>
    </lineage>
</organism>
<dbReference type="EMBL" id="BGZK01000023">
    <property type="protein sequence ID" value="GBP06592.1"/>
    <property type="molecule type" value="Genomic_DNA"/>
</dbReference>
<feature type="region of interest" description="Disordered" evidence="1">
    <location>
        <begin position="109"/>
        <end position="150"/>
    </location>
</feature>
<comment type="caution">
    <text evidence="2">The sequence shown here is derived from an EMBL/GenBank/DDBJ whole genome shotgun (WGS) entry which is preliminary data.</text>
</comment>
<name>A0A4C1SWN5_EUMVA</name>
<keyword evidence="3" id="KW-1185">Reference proteome</keyword>
<accession>A0A4C1SWN5</accession>
<protein>
    <submittedName>
        <fullName evidence="2">Uncharacterized protein</fullName>
    </submittedName>
</protein>
<evidence type="ECO:0000313" key="3">
    <source>
        <dbReference type="Proteomes" id="UP000299102"/>
    </source>
</evidence>
<reference evidence="2 3" key="1">
    <citation type="journal article" date="2019" name="Commun. Biol.">
        <title>The bagworm genome reveals a unique fibroin gene that provides high tensile strength.</title>
        <authorList>
            <person name="Kono N."/>
            <person name="Nakamura H."/>
            <person name="Ohtoshi R."/>
            <person name="Tomita M."/>
            <person name="Numata K."/>
            <person name="Arakawa K."/>
        </authorList>
    </citation>
    <scope>NUCLEOTIDE SEQUENCE [LARGE SCALE GENOMIC DNA]</scope>
</reference>
<sequence>MDSEAVTLYKVALPEVVGALSPRCELVLTFRIIVRVKCIKVTSCVRRAPPAARADGQPVAADADLKPPAAQDAAATVPGEWSYANSTIDASATIAVRRYMSSDTRHMLHAPQTTRGPRPLAPDGARAERAADLNPALASSKAMHRALGPR</sequence>